<evidence type="ECO:0000256" key="8">
    <source>
        <dbReference type="ARBA" id="ARBA00022967"/>
    </source>
</evidence>
<dbReference type="SFLD" id="SFLDS00003">
    <property type="entry name" value="Haloacid_Dehalogenase"/>
    <property type="match status" value="1"/>
</dbReference>
<dbReference type="SUPFAM" id="SSF81665">
    <property type="entry name" value="Calcium ATPase, transmembrane domain M"/>
    <property type="match status" value="1"/>
</dbReference>
<accession>A0A511ZMT0</accession>
<evidence type="ECO:0000256" key="14">
    <source>
        <dbReference type="RuleBase" id="RU362081"/>
    </source>
</evidence>
<evidence type="ECO:0000256" key="10">
    <source>
        <dbReference type="ARBA" id="ARBA00023065"/>
    </source>
</evidence>
<protein>
    <recommendedName>
        <fullName evidence="12">Cd(2+)-exporting ATPase</fullName>
        <ecNumber evidence="12">7.2.2.21</ecNumber>
    </recommendedName>
</protein>
<dbReference type="Gene3D" id="2.70.150.10">
    <property type="entry name" value="Calcium-transporting ATPase, cytoplasmic transduction domain A"/>
    <property type="match status" value="1"/>
</dbReference>
<comment type="caution">
    <text evidence="16">The sequence shown here is derived from an EMBL/GenBank/DDBJ whole genome shotgun (WGS) entry which is preliminary data.</text>
</comment>
<dbReference type="InterPro" id="IPR027256">
    <property type="entry name" value="P-typ_ATPase_IB"/>
</dbReference>
<dbReference type="PANTHER" id="PTHR48085">
    <property type="entry name" value="CADMIUM/ZINC-TRANSPORTING ATPASE HMA2-RELATED"/>
    <property type="match status" value="1"/>
</dbReference>
<dbReference type="Gene3D" id="3.40.50.1000">
    <property type="entry name" value="HAD superfamily/HAD-like"/>
    <property type="match status" value="1"/>
</dbReference>
<dbReference type="InterPro" id="IPR001757">
    <property type="entry name" value="P_typ_ATPase"/>
</dbReference>
<dbReference type="InterPro" id="IPR023299">
    <property type="entry name" value="ATPase_P-typ_cyto_dom_N"/>
</dbReference>
<dbReference type="RefSeq" id="WP_147211639.1">
    <property type="nucleotide sequence ID" value="NZ_BJYM01000015.1"/>
</dbReference>
<name>A0A511ZMT0_9BACI</name>
<dbReference type="GO" id="GO:0005524">
    <property type="term" value="F:ATP binding"/>
    <property type="evidence" value="ECO:0007669"/>
    <property type="project" value="UniProtKB-UniRule"/>
</dbReference>
<dbReference type="NCBIfam" id="TIGR01494">
    <property type="entry name" value="ATPase_P-type"/>
    <property type="match status" value="1"/>
</dbReference>
<dbReference type="EC" id="7.2.2.21" evidence="12"/>
<dbReference type="GO" id="GO:0005886">
    <property type="term" value="C:plasma membrane"/>
    <property type="evidence" value="ECO:0007669"/>
    <property type="project" value="UniProtKB-SubCell"/>
</dbReference>
<dbReference type="SFLD" id="SFLDG00002">
    <property type="entry name" value="C1.7:_P-type_atpase_like"/>
    <property type="match status" value="1"/>
</dbReference>
<evidence type="ECO:0000256" key="11">
    <source>
        <dbReference type="ARBA" id="ARBA00023136"/>
    </source>
</evidence>
<dbReference type="SUPFAM" id="SSF81653">
    <property type="entry name" value="Calcium ATPase, transduction domain A"/>
    <property type="match status" value="1"/>
</dbReference>
<feature type="transmembrane region" description="Helical" evidence="14">
    <location>
        <begin position="89"/>
        <end position="106"/>
    </location>
</feature>
<comment type="similarity">
    <text evidence="2 14">Belongs to the cation transport ATPase (P-type) (TC 3.A.3) family. Type IB subfamily.</text>
</comment>
<evidence type="ECO:0000256" key="4">
    <source>
        <dbReference type="ARBA" id="ARBA00022539"/>
    </source>
</evidence>
<keyword evidence="5" id="KW-0597">Phosphoprotein</keyword>
<dbReference type="FunFam" id="2.70.150.10:FF:000002">
    <property type="entry name" value="Copper-transporting ATPase 1, putative"/>
    <property type="match status" value="1"/>
</dbReference>
<organism evidence="16 17">
    <name type="scientific">Oceanobacillus sojae</name>
    <dbReference type="NCBI Taxonomy" id="582851"/>
    <lineage>
        <taxon>Bacteria</taxon>
        <taxon>Bacillati</taxon>
        <taxon>Bacillota</taxon>
        <taxon>Bacilli</taxon>
        <taxon>Bacillales</taxon>
        <taxon>Bacillaceae</taxon>
        <taxon>Oceanobacillus</taxon>
    </lineage>
</organism>
<dbReference type="PANTHER" id="PTHR48085:SF5">
    <property type="entry name" value="CADMIUM_ZINC-TRANSPORTING ATPASE HMA4-RELATED"/>
    <property type="match status" value="1"/>
</dbReference>
<dbReference type="Proteomes" id="UP000321558">
    <property type="component" value="Unassembled WGS sequence"/>
</dbReference>
<dbReference type="InterPro" id="IPR059000">
    <property type="entry name" value="ATPase_P-type_domA"/>
</dbReference>
<keyword evidence="9 14" id="KW-1133">Transmembrane helix</keyword>
<evidence type="ECO:0000313" key="17">
    <source>
        <dbReference type="Proteomes" id="UP000321558"/>
    </source>
</evidence>
<dbReference type="InterPro" id="IPR023298">
    <property type="entry name" value="ATPase_P-typ_TM_dom_sf"/>
</dbReference>
<evidence type="ECO:0000256" key="13">
    <source>
        <dbReference type="ARBA" id="ARBA00049338"/>
    </source>
</evidence>
<feature type="transmembrane region" description="Helical" evidence="14">
    <location>
        <begin position="12"/>
        <end position="32"/>
    </location>
</feature>
<dbReference type="OrthoDB" id="9813266at2"/>
<dbReference type="NCBIfam" id="TIGR01511">
    <property type="entry name" value="ATPase-IB1_Cu"/>
    <property type="match status" value="1"/>
</dbReference>
<comment type="catalytic activity">
    <reaction evidence="13">
        <text>Cd(2+)(in) + ATP + H2O = Cd(2+)(out) + ADP + phosphate + H(+)</text>
        <dbReference type="Rhea" id="RHEA:12132"/>
        <dbReference type="ChEBI" id="CHEBI:15377"/>
        <dbReference type="ChEBI" id="CHEBI:15378"/>
        <dbReference type="ChEBI" id="CHEBI:30616"/>
        <dbReference type="ChEBI" id="CHEBI:43474"/>
        <dbReference type="ChEBI" id="CHEBI:48775"/>
        <dbReference type="ChEBI" id="CHEBI:456216"/>
        <dbReference type="EC" id="7.2.2.21"/>
    </reaction>
</comment>
<evidence type="ECO:0000256" key="3">
    <source>
        <dbReference type="ARBA" id="ARBA00022448"/>
    </source>
</evidence>
<dbReference type="PROSITE" id="PS01229">
    <property type="entry name" value="COF_2"/>
    <property type="match status" value="1"/>
</dbReference>
<keyword evidence="10" id="KW-0406">Ion transport</keyword>
<keyword evidence="14" id="KW-0067">ATP-binding</keyword>
<dbReference type="NCBIfam" id="TIGR01525">
    <property type="entry name" value="ATPase-IB_hvy"/>
    <property type="match status" value="1"/>
</dbReference>
<evidence type="ECO:0000259" key="15">
    <source>
        <dbReference type="Pfam" id="PF00122"/>
    </source>
</evidence>
<evidence type="ECO:0000256" key="2">
    <source>
        <dbReference type="ARBA" id="ARBA00006024"/>
    </source>
</evidence>
<evidence type="ECO:0000256" key="12">
    <source>
        <dbReference type="ARBA" id="ARBA00039103"/>
    </source>
</evidence>
<feature type="transmembrane region" description="Helical" evidence="14">
    <location>
        <begin position="568"/>
        <end position="588"/>
    </location>
</feature>
<proteinExistence type="inferred from homology"/>
<dbReference type="GO" id="GO:0016887">
    <property type="term" value="F:ATP hydrolysis activity"/>
    <property type="evidence" value="ECO:0007669"/>
    <property type="project" value="InterPro"/>
</dbReference>
<keyword evidence="6 14" id="KW-0812">Transmembrane</keyword>
<feature type="transmembrane region" description="Helical" evidence="14">
    <location>
        <begin position="235"/>
        <end position="254"/>
    </location>
</feature>
<dbReference type="CDD" id="cd02079">
    <property type="entry name" value="P-type_ATPase_HM"/>
    <property type="match status" value="1"/>
</dbReference>
<feature type="transmembrane region" description="Helical" evidence="14">
    <location>
        <begin position="594"/>
        <end position="611"/>
    </location>
</feature>
<dbReference type="AlphaFoldDB" id="A0A511ZMT0"/>
<keyword evidence="4" id="KW-0104">Cadmium</keyword>
<dbReference type="EMBL" id="BJYM01000015">
    <property type="protein sequence ID" value="GEN88737.1"/>
    <property type="molecule type" value="Genomic_DNA"/>
</dbReference>
<keyword evidence="11 14" id="KW-0472">Membrane</keyword>
<dbReference type="InterPro" id="IPR036412">
    <property type="entry name" value="HAD-like_sf"/>
</dbReference>
<dbReference type="GO" id="GO:0008551">
    <property type="term" value="F:P-type cadmium transporter activity"/>
    <property type="evidence" value="ECO:0007669"/>
    <property type="project" value="UniProtKB-EC"/>
</dbReference>
<dbReference type="InterPro" id="IPR018303">
    <property type="entry name" value="ATPase_P-typ_P_site"/>
</dbReference>
<feature type="domain" description="P-type ATPase A" evidence="15">
    <location>
        <begin position="118"/>
        <end position="219"/>
    </location>
</feature>
<keyword evidence="7 14" id="KW-0479">Metal-binding</keyword>
<keyword evidence="14" id="KW-1003">Cell membrane</keyword>
<dbReference type="PROSITE" id="PS00154">
    <property type="entry name" value="ATPASE_E1_E2"/>
    <property type="match status" value="1"/>
</dbReference>
<dbReference type="SUPFAM" id="SSF56784">
    <property type="entry name" value="HAD-like"/>
    <property type="match status" value="1"/>
</dbReference>
<dbReference type="InterPro" id="IPR023214">
    <property type="entry name" value="HAD_sf"/>
</dbReference>
<evidence type="ECO:0000313" key="16">
    <source>
        <dbReference type="EMBL" id="GEN88737.1"/>
    </source>
</evidence>
<keyword evidence="17" id="KW-1185">Reference proteome</keyword>
<dbReference type="Pfam" id="PF00122">
    <property type="entry name" value="E1-E2_ATPase"/>
    <property type="match status" value="1"/>
</dbReference>
<keyword evidence="8" id="KW-1278">Translocase</keyword>
<feature type="transmembrane region" description="Helical" evidence="14">
    <location>
        <begin position="38"/>
        <end position="58"/>
    </location>
</feature>
<evidence type="ECO:0000256" key="9">
    <source>
        <dbReference type="ARBA" id="ARBA00022989"/>
    </source>
</evidence>
<feature type="transmembrane region" description="Helical" evidence="14">
    <location>
        <begin position="260"/>
        <end position="285"/>
    </location>
</feature>
<keyword evidence="3" id="KW-0813">Transport</keyword>
<dbReference type="SFLD" id="SFLDF00027">
    <property type="entry name" value="p-type_atpase"/>
    <property type="match status" value="1"/>
</dbReference>
<dbReference type="InterPro" id="IPR044492">
    <property type="entry name" value="P_typ_ATPase_HD_dom"/>
</dbReference>
<evidence type="ECO:0000256" key="5">
    <source>
        <dbReference type="ARBA" id="ARBA00022553"/>
    </source>
</evidence>
<dbReference type="GO" id="GO:0046872">
    <property type="term" value="F:metal ion binding"/>
    <property type="evidence" value="ECO:0007669"/>
    <property type="project" value="UniProtKB-KW"/>
</dbReference>
<reference evidence="16 17" key="1">
    <citation type="submission" date="2019-07" db="EMBL/GenBank/DDBJ databases">
        <title>Whole genome shotgun sequence of Oceanobacillus sojae NBRC 105379.</title>
        <authorList>
            <person name="Hosoyama A."/>
            <person name="Uohara A."/>
            <person name="Ohji S."/>
            <person name="Ichikawa N."/>
        </authorList>
    </citation>
    <scope>NUCLEOTIDE SEQUENCE [LARGE SCALE GENOMIC DNA]</scope>
    <source>
        <strain evidence="16 17">NBRC 105379</strain>
    </source>
</reference>
<dbReference type="STRING" id="582851.GCA_900162665_01392"/>
<evidence type="ECO:0000256" key="6">
    <source>
        <dbReference type="ARBA" id="ARBA00022692"/>
    </source>
</evidence>
<comment type="subcellular location">
    <subcellularLocation>
        <location evidence="1">Cell membrane</location>
        <topology evidence="1">Multi-pass membrane protein</topology>
    </subcellularLocation>
</comment>
<dbReference type="PRINTS" id="PR00119">
    <property type="entry name" value="CATATPASE"/>
</dbReference>
<evidence type="ECO:0000256" key="7">
    <source>
        <dbReference type="ARBA" id="ARBA00022723"/>
    </source>
</evidence>
<dbReference type="Gene3D" id="3.40.1110.10">
    <property type="entry name" value="Calcium-transporting ATPase, cytoplasmic domain N"/>
    <property type="match status" value="2"/>
</dbReference>
<sequence length="633" mass="69020">MKLQKLFIKHKYTFVLIGGVLIVLGFIFKFSFDWDLGYSLAMIMASVIGIPSIFIQAYQALKVKIISIELLVSIAVSGAFIIGEFSESAIVIFLFLFGGLLEQKTLERTRSAIQELIKMAPASALRIDKADIEEIPIEEVNKGDLLLVKTGAQIPVDGAIREGDGYINEASVTGESRVTGKAIGEKVFAGTILENGTLKIEAEKIGEDTTFGKIIELVEEAQDNKSKAERFIDRFAKYYTPIVLLLAFIVGFLFQNIHLAITILILGCPGALVIGVPVSNVAGIGNGAKNGILIKNGELMNAVSKVDTMIFDKTGTLTNGKPAVSEVKAYTDDIQEALWLTASVERESEHPLGQAILDYVRETRYAKINKTEVVKGQGIIAQIDAQKIIIGNQTLMENHAVLVNSQAEQDLLRLQQSGNSTVFAAINNQLALLIGVKDQVRPDAKGTLRILKQMGIKYFVMLTGDNQTTAEMVGNELGITEIHGDFLPEDKSSFMKRLQDKGRTVAFVGDGVNDSPSIALADVGIAMGNGTDVAVDTSDIVLIHSDFKKLIHAFGLAKKTVANMKENIIIAVGTVIFLLIGLVFGYIYMASGMLVHELSILAVVINGMRLLRYRTKFEKLDSYQVLNEKLEAQ</sequence>
<gene>
    <name evidence="16" type="primary">cadA</name>
    <name evidence="16" type="ORF">OSO01_34760</name>
</gene>
<keyword evidence="14" id="KW-0547">Nucleotide-binding</keyword>
<feature type="transmembrane region" description="Helical" evidence="14">
    <location>
        <begin position="65"/>
        <end position="83"/>
    </location>
</feature>
<dbReference type="InterPro" id="IPR051014">
    <property type="entry name" value="Cation_Transport_ATPase_IB"/>
</dbReference>
<evidence type="ECO:0000256" key="1">
    <source>
        <dbReference type="ARBA" id="ARBA00004651"/>
    </source>
</evidence>
<dbReference type="PRINTS" id="PR00941">
    <property type="entry name" value="CDATPASE"/>
</dbReference>
<dbReference type="InterPro" id="IPR008250">
    <property type="entry name" value="ATPase_P-typ_transduc_dom_A_sf"/>
</dbReference>
<dbReference type="Pfam" id="PF00702">
    <property type="entry name" value="Hydrolase"/>
    <property type="match status" value="1"/>
</dbReference>